<dbReference type="EMBL" id="JAGGLU010000003">
    <property type="protein sequence ID" value="MBP2057499.1"/>
    <property type="molecule type" value="Genomic_DNA"/>
</dbReference>
<feature type="non-terminal residue" evidence="2">
    <location>
        <position position="1"/>
    </location>
</feature>
<evidence type="ECO:0000313" key="3">
    <source>
        <dbReference type="Proteomes" id="UP001519292"/>
    </source>
</evidence>
<gene>
    <name evidence="2" type="ORF">J2Z60_000670</name>
</gene>
<evidence type="ECO:0000313" key="2">
    <source>
        <dbReference type="EMBL" id="MBP2057499.1"/>
    </source>
</evidence>
<comment type="caution">
    <text evidence="2">The sequence shown here is derived from an EMBL/GenBank/DDBJ whole genome shotgun (WGS) entry which is preliminary data.</text>
</comment>
<feature type="region of interest" description="Disordered" evidence="1">
    <location>
        <begin position="1"/>
        <end position="29"/>
    </location>
</feature>
<proteinExistence type="predicted"/>
<keyword evidence="3" id="KW-1185">Reference proteome</keyword>
<reference evidence="2 3" key="1">
    <citation type="submission" date="2021-03" db="EMBL/GenBank/DDBJ databases">
        <title>Genomic Encyclopedia of Type Strains, Phase IV (KMG-IV): sequencing the most valuable type-strain genomes for metagenomic binning, comparative biology and taxonomic classification.</title>
        <authorList>
            <person name="Goeker M."/>
        </authorList>
    </citation>
    <scope>NUCLEOTIDE SEQUENCE [LARGE SCALE GENOMIC DNA]</scope>
    <source>
        <strain evidence="2 3">DSM 101872</strain>
    </source>
</reference>
<dbReference type="Proteomes" id="UP001519292">
    <property type="component" value="Unassembled WGS sequence"/>
</dbReference>
<accession>A0ABS4MDN3</accession>
<evidence type="ECO:0000256" key="1">
    <source>
        <dbReference type="SAM" id="MobiDB-lite"/>
    </source>
</evidence>
<sequence length="70" mass="7726">AQHSTAQHSTAQHSTAQHSTAQHSTAQHSTAQHTDYLSKYLFVNSFKESLLIFKELVDSFCAYQGGVCVD</sequence>
<organism evidence="2 3">
    <name type="scientific">Lactobacillus colini</name>
    <dbReference type="NCBI Taxonomy" id="1819254"/>
    <lineage>
        <taxon>Bacteria</taxon>
        <taxon>Bacillati</taxon>
        <taxon>Bacillota</taxon>
        <taxon>Bacilli</taxon>
        <taxon>Lactobacillales</taxon>
        <taxon>Lactobacillaceae</taxon>
        <taxon>Lactobacillus</taxon>
    </lineage>
</organism>
<protein>
    <submittedName>
        <fullName evidence="2">Uncharacterized protein</fullName>
    </submittedName>
</protein>
<name>A0ABS4MDN3_9LACO</name>